<dbReference type="Proteomes" id="UP000092659">
    <property type="component" value="Chromosome"/>
</dbReference>
<dbReference type="OrthoDB" id="4226628at2"/>
<evidence type="ECO:0000313" key="4">
    <source>
        <dbReference type="Proteomes" id="UP000092659"/>
    </source>
</evidence>
<sequence length="117" mass="13197">MHTMAPNPLTVWQIATEHGITEDQAATAVTWASHMTVHAWEAYADRFGLVIEDGDAMEAWFRSLGPEASRAVIDEAVTAVIGAENVLAEIYRQRDAKQARGRSRRPMRTNRPRMHIR</sequence>
<feature type="compositionally biased region" description="Basic residues" evidence="1">
    <location>
        <begin position="99"/>
        <end position="117"/>
    </location>
</feature>
<dbReference type="KEGG" id="sgs:AVL59_32675"/>
<evidence type="ECO:0000313" key="2">
    <source>
        <dbReference type="EMBL" id="ANP53672.1"/>
    </source>
</evidence>
<evidence type="ECO:0000256" key="1">
    <source>
        <dbReference type="SAM" id="MobiDB-lite"/>
    </source>
</evidence>
<reference evidence="2 4" key="1">
    <citation type="submission" date="2016-06" db="EMBL/GenBank/DDBJ databases">
        <title>Complete genome sequence of Streptomyces griseochromogenes ATCC 14511, the Blasticidin S producer.</title>
        <authorList>
            <person name="Wu L."/>
        </authorList>
    </citation>
    <scope>NUCLEOTIDE SEQUENCE [LARGE SCALE GENOMIC DNA]</scope>
    <source>
        <strain evidence="2 4">ATCC 14511</strain>
    </source>
</reference>
<name>A0A1B1B4J2_9ACTN</name>
<evidence type="ECO:0000313" key="5">
    <source>
        <dbReference type="Proteomes" id="UP001519309"/>
    </source>
</evidence>
<proteinExistence type="predicted"/>
<protein>
    <submittedName>
        <fullName evidence="2">Uncharacterized protein</fullName>
    </submittedName>
</protein>
<gene>
    <name evidence="2" type="ORF">AVL59_32675</name>
    <name evidence="3" type="ORF">J2Z21_009357</name>
</gene>
<accession>A0A1B1B4J2</accession>
<dbReference type="EMBL" id="JAGGLP010000044">
    <property type="protein sequence ID" value="MBP2056339.1"/>
    <property type="molecule type" value="Genomic_DNA"/>
</dbReference>
<dbReference type="RefSeq" id="WP_067311858.1">
    <property type="nucleotide sequence ID" value="NZ_CP016279.1"/>
</dbReference>
<keyword evidence="5" id="KW-1185">Reference proteome</keyword>
<dbReference type="AlphaFoldDB" id="A0A1B1B4J2"/>
<dbReference type="Proteomes" id="UP001519309">
    <property type="component" value="Unassembled WGS sequence"/>
</dbReference>
<evidence type="ECO:0000313" key="3">
    <source>
        <dbReference type="EMBL" id="MBP2056339.1"/>
    </source>
</evidence>
<feature type="region of interest" description="Disordered" evidence="1">
    <location>
        <begin position="95"/>
        <end position="117"/>
    </location>
</feature>
<organism evidence="2 4">
    <name type="scientific">Streptomyces griseochromogenes</name>
    <dbReference type="NCBI Taxonomy" id="68214"/>
    <lineage>
        <taxon>Bacteria</taxon>
        <taxon>Bacillati</taxon>
        <taxon>Actinomycetota</taxon>
        <taxon>Actinomycetes</taxon>
        <taxon>Kitasatosporales</taxon>
        <taxon>Streptomycetaceae</taxon>
        <taxon>Streptomyces</taxon>
    </lineage>
</organism>
<dbReference type="EMBL" id="CP016279">
    <property type="protein sequence ID" value="ANP53672.1"/>
    <property type="molecule type" value="Genomic_DNA"/>
</dbReference>
<reference evidence="3 5" key="2">
    <citation type="submission" date="2021-03" db="EMBL/GenBank/DDBJ databases">
        <title>Genomic Encyclopedia of Type Strains, Phase IV (KMG-IV): sequencing the most valuable type-strain genomes for metagenomic binning, comparative biology and taxonomic classification.</title>
        <authorList>
            <person name="Goeker M."/>
        </authorList>
    </citation>
    <scope>NUCLEOTIDE SEQUENCE [LARGE SCALE GENOMIC DNA]</scope>
    <source>
        <strain evidence="3 5">DSM 40499</strain>
    </source>
</reference>